<evidence type="ECO:0000256" key="1">
    <source>
        <dbReference type="SAM" id="Coils"/>
    </source>
</evidence>
<dbReference type="Gene3D" id="3.30.420.40">
    <property type="match status" value="1"/>
</dbReference>
<feature type="coiled-coil region" evidence="1">
    <location>
        <begin position="337"/>
        <end position="374"/>
    </location>
</feature>
<sequence>MGNVKADRFIALDIGADFIRLGVFARHASGQLELLDHGSVAIDSDPHIEMAREAVVATALKRLLDERKPTVRKAVVSIEGQSVFSRLVKLPPVAADKVAQTIRHEAVQNIPFPIDEVVWDAHIVDASAPEPEVLLVAVKAELVDGLVHAVSANGLLVERVDVAPAALANAVRATQPTGTGPSLLVDAGKQSTNLVFIDGDRTFFRTLPVAGSMGQRLVQEIERSITFYRSQQGGNAPQRILLAGGLGHLGETESRLGIPVEAFDPLLGVQQSVVVADPGNIAVLAGLARSGGMEINLVPEALEKAHSFRRKQPLFVAGAAAAVLVAGTWIVGLNRLAALAEIENREVRARIQALERVEKKMLPLERRIAELQRQSEVYEGAIERRTFWLDVLVDIRGCLAEGMFVLGSEPILQDESTIGQRITVVSYLDREGKGEDAIIQLRDRLRAKDRFSEKTKVFKRPTKKRFAREFVLDVHFEEGSE</sequence>
<dbReference type="InterPro" id="IPR005883">
    <property type="entry name" value="PilM"/>
</dbReference>
<name>A0A6C2UC42_PONDE</name>
<dbReference type="InterPro" id="IPR043129">
    <property type="entry name" value="ATPase_NBD"/>
</dbReference>
<feature type="domain" description="SHS2" evidence="3">
    <location>
        <begin position="9"/>
        <end position="171"/>
    </location>
</feature>
<dbReference type="Pfam" id="PF11104">
    <property type="entry name" value="PilM_2"/>
    <property type="match status" value="1"/>
</dbReference>
<dbReference type="EMBL" id="CAAHFG010000004">
    <property type="protein sequence ID" value="VGO17167.1"/>
    <property type="molecule type" value="Genomic_DNA"/>
</dbReference>
<keyword evidence="2" id="KW-0812">Transmembrane</keyword>
<keyword evidence="5" id="KW-1185">Reference proteome</keyword>
<dbReference type="CDD" id="cd24049">
    <property type="entry name" value="ASKHA_NBD_PilM"/>
    <property type="match status" value="1"/>
</dbReference>
<dbReference type="SMART" id="SM00842">
    <property type="entry name" value="FtsA"/>
    <property type="match status" value="1"/>
</dbReference>
<dbReference type="PANTHER" id="PTHR32432">
    <property type="entry name" value="CELL DIVISION PROTEIN FTSA-RELATED"/>
    <property type="match status" value="1"/>
</dbReference>
<dbReference type="PANTHER" id="PTHR32432:SF3">
    <property type="entry name" value="ETHANOLAMINE UTILIZATION PROTEIN EUTJ"/>
    <property type="match status" value="1"/>
</dbReference>
<dbReference type="Proteomes" id="UP000366872">
    <property type="component" value="Unassembled WGS sequence"/>
</dbReference>
<evidence type="ECO:0000256" key="2">
    <source>
        <dbReference type="SAM" id="Phobius"/>
    </source>
</evidence>
<dbReference type="InterPro" id="IPR050696">
    <property type="entry name" value="FtsA/MreB"/>
</dbReference>
<accession>A0A6C2UC42</accession>
<keyword evidence="2" id="KW-0472">Membrane</keyword>
<feature type="transmembrane region" description="Helical" evidence="2">
    <location>
        <begin position="314"/>
        <end position="332"/>
    </location>
</feature>
<keyword evidence="2" id="KW-1133">Transmembrane helix</keyword>
<dbReference type="Gene3D" id="3.30.1490.300">
    <property type="match status" value="1"/>
</dbReference>
<evidence type="ECO:0000313" key="5">
    <source>
        <dbReference type="Proteomes" id="UP000366872"/>
    </source>
</evidence>
<evidence type="ECO:0000259" key="3">
    <source>
        <dbReference type="SMART" id="SM00842"/>
    </source>
</evidence>
<dbReference type="AlphaFoldDB" id="A0A6C2UC42"/>
<dbReference type="GO" id="GO:0051301">
    <property type="term" value="P:cell division"/>
    <property type="evidence" value="ECO:0007669"/>
    <property type="project" value="InterPro"/>
</dbReference>
<keyword evidence="1" id="KW-0175">Coiled coil</keyword>
<dbReference type="InterPro" id="IPR003494">
    <property type="entry name" value="SHS2_FtsA"/>
</dbReference>
<reference evidence="4 5" key="1">
    <citation type="submission" date="2019-04" db="EMBL/GenBank/DDBJ databases">
        <authorList>
            <person name="Van Vliet M D."/>
        </authorList>
    </citation>
    <scope>NUCLEOTIDE SEQUENCE [LARGE SCALE GENOMIC DNA]</scope>
    <source>
        <strain evidence="4 5">F1</strain>
    </source>
</reference>
<gene>
    <name evidence="4" type="ORF">PDESU_05762</name>
</gene>
<dbReference type="SUPFAM" id="SSF53067">
    <property type="entry name" value="Actin-like ATPase domain"/>
    <property type="match status" value="1"/>
</dbReference>
<protein>
    <recommendedName>
        <fullName evidence="3">SHS2 domain-containing protein</fullName>
    </recommendedName>
</protein>
<evidence type="ECO:0000313" key="4">
    <source>
        <dbReference type="EMBL" id="VGO17167.1"/>
    </source>
</evidence>
<proteinExistence type="predicted"/>
<organism evidence="4 5">
    <name type="scientific">Pontiella desulfatans</name>
    <dbReference type="NCBI Taxonomy" id="2750659"/>
    <lineage>
        <taxon>Bacteria</taxon>
        <taxon>Pseudomonadati</taxon>
        <taxon>Kiritimatiellota</taxon>
        <taxon>Kiritimatiellia</taxon>
        <taxon>Kiritimatiellales</taxon>
        <taxon>Pontiellaceae</taxon>
        <taxon>Pontiella</taxon>
    </lineage>
</organism>